<protein>
    <submittedName>
        <fullName evidence="7">Magnesium transporter CorA family protein</fullName>
    </submittedName>
</protein>
<evidence type="ECO:0000313" key="7">
    <source>
        <dbReference type="EMBL" id="GAA4000169.1"/>
    </source>
</evidence>
<dbReference type="CDD" id="cd12837">
    <property type="entry name" value="EcCorA-like_u1"/>
    <property type="match status" value="1"/>
</dbReference>
<accession>A0ABP7RP65</accession>
<evidence type="ECO:0000256" key="5">
    <source>
        <dbReference type="ARBA" id="ARBA00023136"/>
    </source>
</evidence>
<dbReference type="InterPro" id="IPR050829">
    <property type="entry name" value="CorA_MIT"/>
</dbReference>
<comment type="similarity">
    <text evidence="2">Belongs to the CorA metal ion transporter (MIT) (TC 1.A.35) family.</text>
</comment>
<dbReference type="EMBL" id="BAAAZD010000001">
    <property type="protein sequence ID" value="GAA4000169.1"/>
    <property type="molecule type" value="Genomic_DNA"/>
</dbReference>
<name>A0ABP7RP65_9SPHN</name>
<proteinExistence type="inferred from homology"/>
<dbReference type="Gene3D" id="3.30.460.20">
    <property type="entry name" value="CorA soluble domain-like"/>
    <property type="match status" value="1"/>
</dbReference>
<keyword evidence="4 6" id="KW-1133">Transmembrane helix</keyword>
<dbReference type="InterPro" id="IPR002523">
    <property type="entry name" value="MgTranspt_CorA/ZnTranspt_ZntB"/>
</dbReference>
<comment type="caution">
    <text evidence="7">The sequence shown here is derived from an EMBL/GenBank/DDBJ whole genome shotgun (WGS) entry which is preliminary data.</text>
</comment>
<dbReference type="PANTHER" id="PTHR47685:SF1">
    <property type="entry name" value="MAGNESIUM TRANSPORT PROTEIN CORA"/>
    <property type="match status" value="1"/>
</dbReference>
<organism evidence="7 8">
    <name type="scientific">Sphingomonas humi</name>
    <dbReference type="NCBI Taxonomy" id="335630"/>
    <lineage>
        <taxon>Bacteria</taxon>
        <taxon>Pseudomonadati</taxon>
        <taxon>Pseudomonadota</taxon>
        <taxon>Alphaproteobacteria</taxon>
        <taxon>Sphingomonadales</taxon>
        <taxon>Sphingomonadaceae</taxon>
        <taxon>Sphingomonas</taxon>
    </lineage>
</organism>
<evidence type="ECO:0000313" key="8">
    <source>
        <dbReference type="Proteomes" id="UP001501310"/>
    </source>
</evidence>
<evidence type="ECO:0000256" key="3">
    <source>
        <dbReference type="ARBA" id="ARBA00022692"/>
    </source>
</evidence>
<sequence length="326" mass="36359">MMRTYGPACDGSLVEAEHAHTIPPTATWIDLEEPTREEEVAVERLTGIAIPTRDDMVEIEPSSRLYEENGALFMTLSTLCGVEDGMPTTEPIAFVLAKDKLVTVRYATPKPVRVFVAEMRRRPELAGDAMKVMLKLLDAIVDRTADELERSGAEMEELSRKIFHERVDERRIPAKNLTALLSRIGRAQSLLARVRETNVSTLRLLTFLAGTERLHGPGSEAARDRITSLQADVTALLDHAGYLGDDLTFQLDASLGLISIEQNAAMKLFSWVAIVFMPPTLIAGIFGMNFKYMPELDEVWGYPMSLALMLLSAILPLVYLKRRGWI</sequence>
<dbReference type="SUPFAM" id="SSF144083">
    <property type="entry name" value="Magnesium transport protein CorA, transmembrane region"/>
    <property type="match status" value="1"/>
</dbReference>
<dbReference type="Gene3D" id="1.20.58.340">
    <property type="entry name" value="Magnesium transport protein CorA, transmembrane region"/>
    <property type="match status" value="2"/>
</dbReference>
<dbReference type="InterPro" id="IPR045863">
    <property type="entry name" value="CorA_TM1_TM2"/>
</dbReference>
<dbReference type="SUPFAM" id="SSF143865">
    <property type="entry name" value="CorA soluble domain-like"/>
    <property type="match status" value="1"/>
</dbReference>
<evidence type="ECO:0000256" key="2">
    <source>
        <dbReference type="ARBA" id="ARBA00009765"/>
    </source>
</evidence>
<keyword evidence="5 6" id="KW-0472">Membrane</keyword>
<evidence type="ECO:0000256" key="4">
    <source>
        <dbReference type="ARBA" id="ARBA00022989"/>
    </source>
</evidence>
<feature type="transmembrane region" description="Helical" evidence="6">
    <location>
        <begin position="300"/>
        <end position="320"/>
    </location>
</feature>
<feature type="transmembrane region" description="Helical" evidence="6">
    <location>
        <begin position="268"/>
        <end position="288"/>
    </location>
</feature>
<dbReference type="Proteomes" id="UP001501310">
    <property type="component" value="Unassembled WGS sequence"/>
</dbReference>
<reference evidence="8" key="1">
    <citation type="journal article" date="2019" name="Int. J. Syst. Evol. Microbiol.">
        <title>The Global Catalogue of Microorganisms (GCM) 10K type strain sequencing project: providing services to taxonomists for standard genome sequencing and annotation.</title>
        <authorList>
            <consortium name="The Broad Institute Genomics Platform"/>
            <consortium name="The Broad Institute Genome Sequencing Center for Infectious Disease"/>
            <person name="Wu L."/>
            <person name="Ma J."/>
        </authorList>
    </citation>
    <scope>NUCLEOTIDE SEQUENCE [LARGE SCALE GENOMIC DNA]</scope>
    <source>
        <strain evidence="8">JCM 16603</strain>
    </source>
</reference>
<evidence type="ECO:0000256" key="6">
    <source>
        <dbReference type="SAM" id="Phobius"/>
    </source>
</evidence>
<dbReference type="Pfam" id="PF01544">
    <property type="entry name" value="CorA"/>
    <property type="match status" value="1"/>
</dbReference>
<keyword evidence="3 6" id="KW-0812">Transmembrane</keyword>
<dbReference type="PANTHER" id="PTHR47685">
    <property type="entry name" value="MAGNESIUM TRANSPORT PROTEIN CORA"/>
    <property type="match status" value="1"/>
</dbReference>
<comment type="subcellular location">
    <subcellularLocation>
        <location evidence="1">Membrane</location>
        <topology evidence="1">Multi-pass membrane protein</topology>
    </subcellularLocation>
</comment>
<gene>
    <name evidence="7" type="ORF">GCM10022211_08080</name>
</gene>
<dbReference type="InterPro" id="IPR045861">
    <property type="entry name" value="CorA_cytoplasmic_dom"/>
</dbReference>
<keyword evidence="8" id="KW-1185">Reference proteome</keyword>
<evidence type="ECO:0000256" key="1">
    <source>
        <dbReference type="ARBA" id="ARBA00004141"/>
    </source>
</evidence>
<dbReference type="RefSeq" id="WP_344708877.1">
    <property type="nucleotide sequence ID" value="NZ_BAAAZD010000001.1"/>
</dbReference>